<dbReference type="AlphaFoldDB" id="A0A5C9A049"/>
<dbReference type="InterPro" id="IPR029016">
    <property type="entry name" value="GAF-like_dom_sf"/>
</dbReference>
<dbReference type="EMBL" id="VRZA01000003">
    <property type="protein sequence ID" value="TXS94136.1"/>
    <property type="molecule type" value="Genomic_DNA"/>
</dbReference>
<evidence type="ECO:0000313" key="1">
    <source>
        <dbReference type="EMBL" id="TXS94136.1"/>
    </source>
</evidence>
<comment type="caution">
    <text evidence="1">The sequence shown here is derived from an EMBL/GenBank/DDBJ whole genome shotgun (WGS) entry which is preliminary data.</text>
</comment>
<sequence length="305" mass="33873">MKYLIKAAEVWQPDLTGRALVLSSAHFGSNYGENLQEFQKASQAMQFGVNEGLPGITWAARRPLIWTDLNSAHFKRRDLAENAGLECGLSIPVFAGEFLLGVVVLFFAADDQVSGAVEVWHNHDYYDKELRLNDGYYGAMEKLAFVSQRLSIMYGRGLPGTAWQQATPVIMNNLAESTGFLRARNAAEYGISTGIAVPFFYTDRDVQVVALLSTDDTPVARRFEVWRPDESRRYLLFSEGYCAEGNDLQAEYRGIAFDRNESIMGEVWLNGRPVACPSAEPGSTGAVYIPVVINGLLDAVVKFEF</sequence>
<evidence type="ECO:0000313" key="2">
    <source>
        <dbReference type="Proteomes" id="UP000321039"/>
    </source>
</evidence>
<dbReference type="Gene3D" id="3.30.450.40">
    <property type="match status" value="2"/>
</dbReference>
<dbReference type="SUPFAM" id="SSF55781">
    <property type="entry name" value="GAF domain-like"/>
    <property type="match status" value="2"/>
</dbReference>
<accession>A0A5C9A049</accession>
<keyword evidence="2" id="KW-1185">Reference proteome</keyword>
<protein>
    <submittedName>
        <fullName evidence="1">GAF domain-containing protein</fullName>
    </submittedName>
</protein>
<name>A0A5C9A049_9GAMM</name>
<dbReference type="Proteomes" id="UP000321039">
    <property type="component" value="Unassembled WGS sequence"/>
</dbReference>
<proteinExistence type="predicted"/>
<organism evidence="1 2">
    <name type="scientific">Parahaliea maris</name>
    <dbReference type="NCBI Taxonomy" id="2716870"/>
    <lineage>
        <taxon>Bacteria</taxon>
        <taxon>Pseudomonadati</taxon>
        <taxon>Pseudomonadota</taxon>
        <taxon>Gammaproteobacteria</taxon>
        <taxon>Cellvibrionales</taxon>
        <taxon>Halieaceae</taxon>
        <taxon>Parahaliea</taxon>
    </lineage>
</organism>
<gene>
    <name evidence="1" type="ORF">FV139_11080</name>
</gene>
<reference evidence="1 2" key="1">
    <citation type="submission" date="2019-08" db="EMBL/GenBank/DDBJ databases">
        <title>Parahaliea maris sp. nov., isolated from the surface seawater.</title>
        <authorList>
            <person name="Liu Y."/>
        </authorList>
    </citation>
    <scope>NUCLEOTIDE SEQUENCE [LARGE SCALE GENOMIC DNA]</scope>
    <source>
        <strain evidence="1 2">HSLHS9</strain>
    </source>
</reference>
<dbReference type="RefSeq" id="WP_148068478.1">
    <property type="nucleotide sequence ID" value="NZ_VRZA01000003.1"/>
</dbReference>